<reference evidence="5" key="1">
    <citation type="submission" date="2023-10" db="EMBL/GenBank/DDBJ databases">
        <authorList>
            <person name="Hackl T."/>
        </authorList>
    </citation>
    <scope>NUCLEOTIDE SEQUENCE</scope>
</reference>
<accession>A0AAI8VS84</accession>
<keyword evidence="2" id="KW-0378">Hydrolase</keyword>
<evidence type="ECO:0000256" key="1">
    <source>
        <dbReference type="ARBA" id="ARBA00022741"/>
    </source>
</evidence>
<keyword evidence="4" id="KW-0067">ATP-binding</keyword>
<protein>
    <submittedName>
        <fullName evidence="5">Uu.00g056890.m01.CDS01</fullName>
    </submittedName>
</protein>
<dbReference type="GO" id="GO:0016787">
    <property type="term" value="F:hydrolase activity"/>
    <property type="evidence" value="ECO:0007669"/>
    <property type="project" value="UniProtKB-KW"/>
</dbReference>
<dbReference type="GO" id="GO:0003723">
    <property type="term" value="F:RNA binding"/>
    <property type="evidence" value="ECO:0007669"/>
    <property type="project" value="TreeGrafter"/>
</dbReference>
<keyword evidence="6" id="KW-1185">Reference proteome</keyword>
<proteinExistence type="predicted"/>
<organism evidence="5 6">
    <name type="scientific">Anthostomella pinea</name>
    <dbReference type="NCBI Taxonomy" id="933095"/>
    <lineage>
        <taxon>Eukaryota</taxon>
        <taxon>Fungi</taxon>
        <taxon>Dikarya</taxon>
        <taxon>Ascomycota</taxon>
        <taxon>Pezizomycotina</taxon>
        <taxon>Sordariomycetes</taxon>
        <taxon>Xylariomycetidae</taxon>
        <taxon>Xylariales</taxon>
        <taxon>Xylariaceae</taxon>
        <taxon>Anthostomella</taxon>
    </lineage>
</organism>
<dbReference type="PANTHER" id="PTHR18934">
    <property type="entry name" value="ATP-DEPENDENT RNA HELICASE"/>
    <property type="match status" value="1"/>
</dbReference>
<dbReference type="InterPro" id="IPR027417">
    <property type="entry name" value="P-loop_NTPase"/>
</dbReference>
<name>A0AAI8VS84_9PEZI</name>
<dbReference type="GO" id="GO:0005524">
    <property type="term" value="F:ATP binding"/>
    <property type="evidence" value="ECO:0007669"/>
    <property type="project" value="UniProtKB-KW"/>
</dbReference>
<keyword evidence="3" id="KW-0347">Helicase</keyword>
<keyword evidence="1" id="KW-0547">Nucleotide-binding</keyword>
<dbReference type="AlphaFoldDB" id="A0AAI8VS84"/>
<dbReference type="PANTHER" id="PTHR18934:SF99">
    <property type="entry name" value="ATP-DEPENDENT RNA HELICASE DHX37-RELATED"/>
    <property type="match status" value="1"/>
</dbReference>
<dbReference type="GO" id="GO:0004386">
    <property type="term" value="F:helicase activity"/>
    <property type="evidence" value="ECO:0007669"/>
    <property type="project" value="UniProtKB-KW"/>
</dbReference>
<evidence type="ECO:0000256" key="4">
    <source>
        <dbReference type="ARBA" id="ARBA00022840"/>
    </source>
</evidence>
<evidence type="ECO:0000256" key="3">
    <source>
        <dbReference type="ARBA" id="ARBA00022806"/>
    </source>
</evidence>
<evidence type="ECO:0000256" key="2">
    <source>
        <dbReference type="ARBA" id="ARBA00022801"/>
    </source>
</evidence>
<sequence>MISEKYEINMWHKYARQYELDQANPFNNELDIIAMYELTRILDNQSFNRYIFKILNANLGSFAYEGIIHGAHALLLCKLGYKIFNEWQDIRLQVRPKTTEREETPRAIVTTRYAKAQAKRSRLSIRFYKAISEDARVLYTTDGVLLQELTSDEQLSKYSCIIIGGAHERSLATKEFSDTGSLSYDERICHSEQ</sequence>
<evidence type="ECO:0000313" key="5">
    <source>
        <dbReference type="EMBL" id="CAJ2509789.1"/>
    </source>
</evidence>
<dbReference type="Gene3D" id="3.40.50.300">
    <property type="entry name" value="P-loop containing nucleotide triphosphate hydrolases"/>
    <property type="match status" value="1"/>
</dbReference>
<evidence type="ECO:0000313" key="6">
    <source>
        <dbReference type="Proteomes" id="UP001295740"/>
    </source>
</evidence>
<dbReference type="EMBL" id="CAUWAG010000013">
    <property type="protein sequence ID" value="CAJ2509789.1"/>
    <property type="molecule type" value="Genomic_DNA"/>
</dbReference>
<comment type="caution">
    <text evidence="5">The sequence shown here is derived from an EMBL/GenBank/DDBJ whole genome shotgun (WGS) entry which is preliminary data.</text>
</comment>
<gene>
    <name evidence="5" type="ORF">KHLLAP_LOCUS10257</name>
</gene>
<dbReference type="Proteomes" id="UP001295740">
    <property type="component" value="Unassembled WGS sequence"/>
</dbReference>